<evidence type="ECO:0000256" key="4">
    <source>
        <dbReference type="ARBA" id="ARBA00023102"/>
    </source>
</evidence>
<evidence type="ECO:0000313" key="9">
    <source>
        <dbReference type="Proteomes" id="UP000269591"/>
    </source>
</evidence>
<comment type="pathway">
    <text evidence="1 6 7">Amino-acid biosynthesis; L-histidine biosynthesis; L-histidine from 5-phospho-alpha-D-ribose 1-diphosphate: step 6/9.</text>
</comment>
<dbReference type="SUPFAM" id="SSF54211">
    <property type="entry name" value="Ribosomal protein S5 domain 2-like"/>
    <property type="match status" value="2"/>
</dbReference>
<dbReference type="Gene3D" id="3.30.230.40">
    <property type="entry name" value="Imidazole glycerol phosphate dehydratase, domain 1"/>
    <property type="match status" value="2"/>
</dbReference>
<keyword evidence="5 6" id="KW-0456">Lyase</keyword>
<evidence type="ECO:0000313" key="8">
    <source>
        <dbReference type="EMBL" id="RNL41404.1"/>
    </source>
</evidence>
<keyword evidence="4 6" id="KW-0368">Histidine biosynthesis</keyword>
<evidence type="ECO:0000256" key="2">
    <source>
        <dbReference type="ARBA" id="ARBA00016664"/>
    </source>
</evidence>
<dbReference type="PANTHER" id="PTHR23133">
    <property type="entry name" value="IMIDAZOLEGLYCEROL-PHOSPHATE DEHYDRATASE HIS7"/>
    <property type="match status" value="1"/>
</dbReference>
<evidence type="ECO:0000256" key="5">
    <source>
        <dbReference type="ARBA" id="ARBA00023239"/>
    </source>
</evidence>
<dbReference type="FunFam" id="3.30.230.40:FF:000001">
    <property type="entry name" value="Imidazoleglycerol-phosphate dehydratase HisB"/>
    <property type="match status" value="1"/>
</dbReference>
<accession>A0A3N0B3J3</accession>
<dbReference type="UniPathway" id="UPA00031">
    <property type="reaction ID" value="UER00011"/>
</dbReference>
<name>A0A3N0B3J3_9ACTN</name>
<keyword evidence="3 6" id="KW-0028">Amino-acid biosynthesis</keyword>
<evidence type="ECO:0000256" key="1">
    <source>
        <dbReference type="ARBA" id="ARBA00005047"/>
    </source>
</evidence>
<evidence type="ECO:0000256" key="6">
    <source>
        <dbReference type="HAMAP-Rule" id="MF_00076"/>
    </source>
</evidence>
<dbReference type="PANTHER" id="PTHR23133:SF2">
    <property type="entry name" value="IMIDAZOLEGLYCEROL-PHOSPHATE DEHYDRATASE"/>
    <property type="match status" value="1"/>
</dbReference>
<evidence type="ECO:0000256" key="3">
    <source>
        <dbReference type="ARBA" id="ARBA00022605"/>
    </source>
</evidence>
<dbReference type="NCBIfam" id="NF002114">
    <property type="entry name" value="PRK00951.2-4"/>
    <property type="match status" value="1"/>
</dbReference>
<protein>
    <recommendedName>
        <fullName evidence="2 6">Imidazoleglycerol-phosphate dehydratase</fullName>
        <shortName evidence="6">IGPD</shortName>
        <ecNumber evidence="6 7">4.2.1.19</ecNumber>
    </recommendedName>
</protein>
<proteinExistence type="inferred from homology"/>
<dbReference type="PROSITE" id="PS00954">
    <property type="entry name" value="IGP_DEHYDRATASE_1"/>
    <property type="match status" value="1"/>
</dbReference>
<dbReference type="NCBIfam" id="NF002111">
    <property type="entry name" value="PRK00951.2-1"/>
    <property type="match status" value="1"/>
</dbReference>
<sequence length="213" mass="23532">MRRLRRKGLTMETRNQGAGRVADCLRDTNETTIRVRLNLDDDGMRDVDTGIGFFDHMLDAFARHGKFGLDADVLEGDRQVDGHHTVEDTGIVLGQAFARALGDKAGIRRFGHAFVPMDEALVMAAVDISGRGQAFYEVKPTSEWVGAFDTQLAKEFFIAFAREAGVTLHVRLIYGENSHHIIEAAFKAVGRAMREAVEMDPRESGIPSTKGVL</sequence>
<dbReference type="Proteomes" id="UP000269591">
    <property type="component" value="Unassembled WGS sequence"/>
</dbReference>
<dbReference type="PROSITE" id="PS00955">
    <property type="entry name" value="IGP_DEHYDRATASE_2"/>
    <property type="match status" value="1"/>
</dbReference>
<dbReference type="InterPro" id="IPR038494">
    <property type="entry name" value="IGPD_sf"/>
</dbReference>
<dbReference type="GO" id="GO:0000105">
    <property type="term" value="P:L-histidine biosynthetic process"/>
    <property type="evidence" value="ECO:0007669"/>
    <property type="project" value="UniProtKB-UniRule"/>
</dbReference>
<gene>
    <name evidence="6" type="primary">hisB</name>
    <name evidence="8" type="ORF">DMP06_02120</name>
</gene>
<dbReference type="AlphaFoldDB" id="A0A3N0B3J3"/>
<dbReference type="InterPro" id="IPR020568">
    <property type="entry name" value="Ribosomal_Su5_D2-typ_SF"/>
</dbReference>
<reference evidence="9" key="1">
    <citation type="submission" date="2018-05" db="EMBL/GenBank/DDBJ databases">
        <title>Genome Sequencing of selected type strains of the family Eggerthellaceae.</title>
        <authorList>
            <person name="Danylec N."/>
            <person name="Stoll D.A."/>
            <person name="Doetsch A."/>
            <person name="Huch M."/>
        </authorList>
    </citation>
    <scope>NUCLEOTIDE SEQUENCE [LARGE SCALE GENOMIC DNA]</scope>
    <source>
        <strain evidence="9">DSM 24851</strain>
    </source>
</reference>
<dbReference type="GO" id="GO:0004424">
    <property type="term" value="F:imidazoleglycerol-phosphate dehydratase activity"/>
    <property type="evidence" value="ECO:0007669"/>
    <property type="project" value="UniProtKB-UniRule"/>
</dbReference>
<dbReference type="EMBL" id="QIBX01000002">
    <property type="protein sequence ID" value="RNL41404.1"/>
    <property type="molecule type" value="Genomic_DNA"/>
</dbReference>
<comment type="caution">
    <text evidence="8">The sequence shown here is derived from an EMBL/GenBank/DDBJ whole genome shotgun (WGS) entry which is preliminary data.</text>
</comment>
<dbReference type="Pfam" id="PF00475">
    <property type="entry name" value="IGPD"/>
    <property type="match status" value="1"/>
</dbReference>
<comment type="similarity">
    <text evidence="6 7">Belongs to the imidazoleglycerol-phosphate dehydratase family.</text>
</comment>
<dbReference type="FunFam" id="3.30.230.40:FF:000003">
    <property type="entry name" value="Imidazoleglycerol-phosphate dehydratase HisB"/>
    <property type="match status" value="1"/>
</dbReference>
<dbReference type="HAMAP" id="MF_00076">
    <property type="entry name" value="HisB"/>
    <property type="match status" value="1"/>
</dbReference>
<evidence type="ECO:0000256" key="7">
    <source>
        <dbReference type="RuleBase" id="RU000599"/>
    </source>
</evidence>
<comment type="catalytic activity">
    <reaction evidence="6 7">
        <text>D-erythro-1-(imidazol-4-yl)glycerol 3-phosphate = 3-(imidazol-4-yl)-2-oxopropyl phosphate + H2O</text>
        <dbReference type="Rhea" id="RHEA:11040"/>
        <dbReference type="ChEBI" id="CHEBI:15377"/>
        <dbReference type="ChEBI" id="CHEBI:57766"/>
        <dbReference type="ChEBI" id="CHEBI:58278"/>
        <dbReference type="EC" id="4.2.1.19"/>
    </reaction>
</comment>
<dbReference type="EC" id="4.2.1.19" evidence="6 7"/>
<keyword evidence="9" id="KW-1185">Reference proteome</keyword>
<dbReference type="InterPro" id="IPR020565">
    <property type="entry name" value="ImidazoleglycerP_deHydtase_CS"/>
</dbReference>
<keyword evidence="6" id="KW-0963">Cytoplasm</keyword>
<dbReference type="GO" id="GO:0005737">
    <property type="term" value="C:cytoplasm"/>
    <property type="evidence" value="ECO:0007669"/>
    <property type="project" value="UniProtKB-SubCell"/>
</dbReference>
<organism evidence="8 9">
    <name type="scientific">Slackia equolifaciens</name>
    <dbReference type="NCBI Taxonomy" id="498718"/>
    <lineage>
        <taxon>Bacteria</taxon>
        <taxon>Bacillati</taxon>
        <taxon>Actinomycetota</taxon>
        <taxon>Coriobacteriia</taxon>
        <taxon>Eggerthellales</taxon>
        <taxon>Eggerthellaceae</taxon>
        <taxon>Slackia</taxon>
    </lineage>
</organism>
<comment type="subcellular location">
    <subcellularLocation>
        <location evidence="6 7">Cytoplasm</location>
    </subcellularLocation>
</comment>
<dbReference type="InterPro" id="IPR000807">
    <property type="entry name" value="ImidazoleglycerolP_deHydtase"/>
</dbReference>
<dbReference type="CDD" id="cd07914">
    <property type="entry name" value="IGPD"/>
    <property type="match status" value="1"/>
</dbReference>